<evidence type="ECO:0000256" key="1">
    <source>
        <dbReference type="SAM" id="MobiDB-lite"/>
    </source>
</evidence>
<name>A0AAW3BUG4_9TRYP</name>
<protein>
    <submittedName>
        <fullName evidence="2">Uncharacterized protein</fullName>
    </submittedName>
</protein>
<sequence length="108" mass="11749">MVAASTEDRTLQLRSQRTPPPAELPLRLPLLLQLAVMTVPLERVVADSGAAAKAGASAPAASERARQHRGLGNIWPQHVALCRRRPHWCGKPHGHLGIVVWAAAYDWP</sequence>
<organism evidence="2 3">
    <name type="scientific">Leishmania shawi</name>
    <dbReference type="NCBI Taxonomy" id="5680"/>
    <lineage>
        <taxon>Eukaryota</taxon>
        <taxon>Discoba</taxon>
        <taxon>Euglenozoa</taxon>
        <taxon>Kinetoplastea</taxon>
        <taxon>Metakinetoplastina</taxon>
        <taxon>Trypanosomatida</taxon>
        <taxon>Trypanosomatidae</taxon>
        <taxon>Leishmaniinae</taxon>
        <taxon>Leishmania</taxon>
        <taxon>Leishmania guyanensis species complex</taxon>
    </lineage>
</organism>
<dbReference type="EMBL" id="JBAMZJ010000025">
    <property type="protein sequence ID" value="KAL0525081.1"/>
    <property type="molecule type" value="Genomic_DNA"/>
</dbReference>
<comment type="caution">
    <text evidence="2">The sequence shown here is derived from an EMBL/GenBank/DDBJ whole genome shotgun (WGS) entry which is preliminary data.</text>
</comment>
<dbReference type="AlphaFoldDB" id="A0AAW3BUG4"/>
<feature type="region of interest" description="Disordered" evidence="1">
    <location>
        <begin position="1"/>
        <end position="22"/>
    </location>
</feature>
<feature type="compositionally biased region" description="Basic and acidic residues" evidence="1">
    <location>
        <begin position="1"/>
        <end position="11"/>
    </location>
</feature>
<evidence type="ECO:0000313" key="3">
    <source>
        <dbReference type="Proteomes" id="UP001500493"/>
    </source>
</evidence>
<gene>
    <name evidence="2" type="ORF">Q4I32_004109</name>
</gene>
<reference evidence="2" key="1">
    <citation type="submission" date="2024-02" db="EMBL/GenBank/DDBJ databases">
        <title>FIRST GENOME SEQUENCES OF Leishmania (Viannia) shawi, Leishmania (Viannia) lindenbergi AND Leishmania (Viannia) utingensis.</title>
        <authorList>
            <person name="Resadore F."/>
            <person name="Custodio M.G.F."/>
            <person name="Boite M.C."/>
            <person name="Cupolillo E."/>
            <person name="Ferreira G.E.M."/>
        </authorList>
    </citation>
    <scope>NUCLEOTIDE SEQUENCE</scope>
    <source>
        <strain evidence="2">MHOM/BR/2013/18 LTA MLF</strain>
    </source>
</reference>
<dbReference type="Proteomes" id="UP001500493">
    <property type="component" value="Unassembled WGS sequence"/>
</dbReference>
<proteinExistence type="predicted"/>
<accession>A0AAW3BUG4</accession>
<evidence type="ECO:0000313" key="2">
    <source>
        <dbReference type="EMBL" id="KAL0525081.1"/>
    </source>
</evidence>